<dbReference type="EMBL" id="JAACJL010000017">
    <property type="protein sequence ID" value="KAF4618923.1"/>
    <property type="molecule type" value="Genomic_DNA"/>
</dbReference>
<name>A0A8H4QXD1_9AGAR</name>
<sequence>MSLRSEPTITPEHPDPVSRNQPDSEDVNDPRQSSREGMPGNYPISSQDSTSSGGYGAQSDSLWSREAQRGTDMPLKADDVDKSKTGLLTQATDGTRLDNELQDAMQGKDTKLS</sequence>
<accession>A0A8H4QXD1</accession>
<evidence type="ECO:0000313" key="2">
    <source>
        <dbReference type="EMBL" id="KAF4618923.1"/>
    </source>
</evidence>
<reference evidence="2 3" key="1">
    <citation type="submission" date="2019-12" db="EMBL/GenBank/DDBJ databases">
        <authorList>
            <person name="Floudas D."/>
            <person name="Bentzer J."/>
            <person name="Ahren D."/>
            <person name="Johansson T."/>
            <person name="Persson P."/>
            <person name="Tunlid A."/>
        </authorList>
    </citation>
    <scope>NUCLEOTIDE SEQUENCE [LARGE SCALE GENOMIC DNA]</scope>
    <source>
        <strain evidence="2 3">CBS 102.39</strain>
    </source>
</reference>
<feature type="region of interest" description="Disordered" evidence="1">
    <location>
        <begin position="1"/>
        <end position="113"/>
    </location>
</feature>
<evidence type="ECO:0000313" key="3">
    <source>
        <dbReference type="Proteomes" id="UP000521872"/>
    </source>
</evidence>
<feature type="compositionally biased region" description="Basic and acidic residues" evidence="1">
    <location>
        <begin position="75"/>
        <end position="84"/>
    </location>
</feature>
<keyword evidence="3" id="KW-1185">Reference proteome</keyword>
<evidence type="ECO:0000256" key="1">
    <source>
        <dbReference type="SAM" id="MobiDB-lite"/>
    </source>
</evidence>
<protein>
    <submittedName>
        <fullName evidence="2">Uncharacterized protein</fullName>
    </submittedName>
</protein>
<proteinExistence type="predicted"/>
<comment type="caution">
    <text evidence="2">The sequence shown here is derived from an EMBL/GenBank/DDBJ whole genome shotgun (WGS) entry which is preliminary data.</text>
</comment>
<dbReference type="AlphaFoldDB" id="A0A8H4QXD1"/>
<organism evidence="2 3">
    <name type="scientific">Agrocybe pediades</name>
    <dbReference type="NCBI Taxonomy" id="84607"/>
    <lineage>
        <taxon>Eukaryota</taxon>
        <taxon>Fungi</taxon>
        <taxon>Dikarya</taxon>
        <taxon>Basidiomycota</taxon>
        <taxon>Agaricomycotina</taxon>
        <taxon>Agaricomycetes</taxon>
        <taxon>Agaricomycetidae</taxon>
        <taxon>Agaricales</taxon>
        <taxon>Agaricineae</taxon>
        <taxon>Strophariaceae</taxon>
        <taxon>Agrocybe</taxon>
    </lineage>
</organism>
<dbReference type="Proteomes" id="UP000521872">
    <property type="component" value="Unassembled WGS sequence"/>
</dbReference>
<feature type="compositionally biased region" description="Polar residues" evidence="1">
    <location>
        <begin position="43"/>
        <end position="62"/>
    </location>
</feature>
<gene>
    <name evidence="2" type="ORF">D9613_009928</name>
</gene>